<evidence type="ECO:0000256" key="1">
    <source>
        <dbReference type="SAM" id="Phobius"/>
    </source>
</evidence>
<dbReference type="EMBL" id="JADEYC010000015">
    <property type="protein sequence ID" value="MBE9374848.1"/>
    <property type="molecule type" value="Genomic_DNA"/>
</dbReference>
<organism evidence="2 3">
    <name type="scientific">Saccharopolyspora montiporae</name>
    <dbReference type="NCBI Taxonomy" id="2781240"/>
    <lineage>
        <taxon>Bacteria</taxon>
        <taxon>Bacillati</taxon>
        <taxon>Actinomycetota</taxon>
        <taxon>Actinomycetes</taxon>
        <taxon>Pseudonocardiales</taxon>
        <taxon>Pseudonocardiaceae</taxon>
        <taxon>Saccharopolyspora</taxon>
    </lineage>
</organism>
<feature type="transmembrane region" description="Helical" evidence="1">
    <location>
        <begin position="65"/>
        <end position="82"/>
    </location>
</feature>
<keyword evidence="1" id="KW-0472">Membrane</keyword>
<gene>
    <name evidence="2" type="ORF">IQ251_10380</name>
</gene>
<dbReference type="Pfam" id="PF10724">
    <property type="entry name" value="DUF2516"/>
    <property type="match status" value="1"/>
</dbReference>
<dbReference type="InterPro" id="IPR019662">
    <property type="entry name" value="DUF2516"/>
</dbReference>
<feature type="transmembrane region" description="Helical" evidence="1">
    <location>
        <begin position="6"/>
        <end position="28"/>
    </location>
</feature>
<comment type="caution">
    <text evidence="2">The sequence shown here is derived from an EMBL/GenBank/DDBJ whole genome shotgun (WGS) entry which is preliminary data.</text>
</comment>
<dbReference type="RefSeq" id="WP_193928281.1">
    <property type="nucleotide sequence ID" value="NZ_JADEYC010000015.1"/>
</dbReference>
<dbReference type="Proteomes" id="UP000598360">
    <property type="component" value="Unassembled WGS sequence"/>
</dbReference>
<keyword evidence="1" id="KW-0812">Transmembrane</keyword>
<dbReference type="AlphaFoldDB" id="A0A929BB37"/>
<evidence type="ECO:0000313" key="2">
    <source>
        <dbReference type="EMBL" id="MBE9374848.1"/>
    </source>
</evidence>
<keyword evidence="3" id="KW-1185">Reference proteome</keyword>
<name>A0A929BB37_9PSEU</name>
<evidence type="ECO:0000313" key="3">
    <source>
        <dbReference type="Proteomes" id="UP000598360"/>
    </source>
</evidence>
<reference evidence="2" key="1">
    <citation type="submission" date="2020-10" db="EMBL/GenBank/DDBJ databases">
        <title>Diversity and distribution of actinomycetes associated with coral in the coast of Hainan.</title>
        <authorList>
            <person name="Li F."/>
        </authorList>
    </citation>
    <scope>NUCLEOTIDE SEQUENCE</scope>
    <source>
        <strain evidence="2">HNM0983</strain>
    </source>
</reference>
<keyword evidence="1" id="KW-1133">Transmembrane helix</keyword>
<sequence>MPVWMWILFIIWLAAIPVGVFAFVHASLQRADAFTAVGKLTKPAWMGITGVSALLLILMQQGPFSIIWIAPLVAVLVYLLDVRPKVREIQGKSW</sequence>
<accession>A0A929BB37</accession>
<protein>
    <submittedName>
        <fullName evidence="2">DUF2516 family protein</fullName>
    </submittedName>
</protein>
<feature type="transmembrane region" description="Helical" evidence="1">
    <location>
        <begin position="40"/>
        <end position="59"/>
    </location>
</feature>
<proteinExistence type="predicted"/>